<gene>
    <name evidence="8" type="ORF">MNBD_GAMMA24-1619</name>
</gene>
<feature type="coiled-coil region" evidence="4">
    <location>
        <begin position="39"/>
        <end position="86"/>
    </location>
</feature>
<evidence type="ECO:0000256" key="5">
    <source>
        <dbReference type="SAM" id="Phobius"/>
    </source>
</evidence>
<feature type="domain" description="Cytochrome c-type biogenesis protein H TPR" evidence="7">
    <location>
        <begin position="144"/>
        <end position="266"/>
    </location>
</feature>
<dbReference type="InterPro" id="IPR056413">
    <property type="entry name" value="TPR_CcmH_CycH"/>
</dbReference>
<accession>A0A3B1BN10</accession>
<keyword evidence="5" id="KW-0812">Transmembrane</keyword>
<feature type="transmembrane region" description="Helical" evidence="5">
    <location>
        <begin position="6"/>
        <end position="24"/>
    </location>
</feature>
<dbReference type="SUPFAM" id="SSF48452">
    <property type="entry name" value="TPR-like"/>
    <property type="match status" value="1"/>
</dbReference>
<feature type="transmembrane region" description="Helical" evidence="5">
    <location>
        <begin position="94"/>
        <end position="115"/>
    </location>
</feature>
<dbReference type="InterPro" id="IPR056412">
    <property type="entry name" value="Ig_CycH"/>
</dbReference>
<dbReference type="EMBL" id="UOFZ01000127">
    <property type="protein sequence ID" value="VAX13593.1"/>
    <property type="molecule type" value="Genomic_DNA"/>
</dbReference>
<keyword evidence="8" id="KW-0456">Lyase</keyword>
<name>A0A3B1BN10_9ZZZZ</name>
<evidence type="ECO:0000256" key="3">
    <source>
        <dbReference type="ARBA" id="ARBA00022748"/>
    </source>
</evidence>
<dbReference type="AlphaFoldDB" id="A0A3B1BN10"/>
<evidence type="ECO:0000256" key="2">
    <source>
        <dbReference type="ARBA" id="ARBA00022737"/>
    </source>
</evidence>
<evidence type="ECO:0000259" key="7">
    <source>
        <dbReference type="Pfam" id="PF23914"/>
    </source>
</evidence>
<dbReference type="Pfam" id="PF23892">
    <property type="entry name" value="Ig_CycH"/>
    <property type="match status" value="1"/>
</dbReference>
<dbReference type="PANTHER" id="PTHR47870">
    <property type="entry name" value="CYTOCHROME C-TYPE BIOGENESIS PROTEIN CCMH"/>
    <property type="match status" value="1"/>
</dbReference>
<evidence type="ECO:0000256" key="4">
    <source>
        <dbReference type="SAM" id="Coils"/>
    </source>
</evidence>
<keyword evidence="4" id="KW-0175">Coiled coil</keyword>
<dbReference type="GO" id="GO:0017004">
    <property type="term" value="P:cytochrome complex assembly"/>
    <property type="evidence" value="ECO:0007669"/>
    <property type="project" value="UniProtKB-KW"/>
</dbReference>
<dbReference type="InterPro" id="IPR051263">
    <property type="entry name" value="C-type_cytochrome_biogenesis"/>
</dbReference>
<dbReference type="InterPro" id="IPR017560">
    <property type="entry name" value="Cyt_c_biogenesis_CcmI"/>
</dbReference>
<dbReference type="InterPro" id="IPR019734">
    <property type="entry name" value="TPR_rpt"/>
</dbReference>
<reference evidence="8" key="1">
    <citation type="submission" date="2018-06" db="EMBL/GenBank/DDBJ databases">
        <authorList>
            <person name="Zhirakovskaya E."/>
        </authorList>
    </citation>
    <scope>NUCLEOTIDE SEQUENCE</scope>
</reference>
<sequence length="419" mass="46369">MITFIILIFCMIAAALFFVLPPLLGRYKVSQTLHNDLNLAIYQQRLKELEKESEDDLSAEQKNSMRQELKKSLLQDMEENENIEDNNSPKQRSAILATFIGVSIPLLALALYGLLGPSELPEILAGEAVVPSQTQGPHKGKAPDVAKMVAKLEQRLKNDPGNAEGWLMLGRSYMYMQRFNDAREAYKKSLLLDKNNPQTLTDYAEALAMMRQGNMQGKPVEYVLEALKLDSGYPKALWLAGAAKMQTQDYQGAIDYWQLLMKKHEPGSQGALELQKRIDMAAQALRDSGAQPKLKATTSTKIENKTIITVEVKLDPALASKTKPDDILFIYAKAVGGPPMPLAIVRKQVKDLPLKVVLDDSMAMTPRARLSSFERVYVGARISKAGNATPAAGDLQGRSKILTTGGKEKAQVLIEREID</sequence>
<dbReference type="GO" id="GO:0030313">
    <property type="term" value="C:cell envelope"/>
    <property type="evidence" value="ECO:0007669"/>
    <property type="project" value="UniProtKB-SubCell"/>
</dbReference>
<proteinExistence type="predicted"/>
<feature type="domain" description="Cytochrome c-type biogenesis protein H Ig-like" evidence="6">
    <location>
        <begin position="308"/>
        <end position="415"/>
    </location>
</feature>
<evidence type="ECO:0000313" key="8">
    <source>
        <dbReference type="EMBL" id="VAX13593.1"/>
    </source>
</evidence>
<evidence type="ECO:0000256" key="1">
    <source>
        <dbReference type="ARBA" id="ARBA00004196"/>
    </source>
</evidence>
<keyword evidence="3" id="KW-0201">Cytochrome c-type biogenesis</keyword>
<dbReference type="SMART" id="SM00028">
    <property type="entry name" value="TPR"/>
    <property type="match status" value="2"/>
</dbReference>
<organism evidence="8">
    <name type="scientific">hydrothermal vent metagenome</name>
    <dbReference type="NCBI Taxonomy" id="652676"/>
    <lineage>
        <taxon>unclassified sequences</taxon>
        <taxon>metagenomes</taxon>
        <taxon>ecological metagenomes</taxon>
    </lineage>
</organism>
<comment type="subcellular location">
    <subcellularLocation>
        <location evidence="1">Cell envelope</location>
    </subcellularLocation>
</comment>
<dbReference type="Pfam" id="PF23914">
    <property type="entry name" value="TPR_CcmH_CycH"/>
    <property type="match status" value="1"/>
</dbReference>
<dbReference type="InterPro" id="IPR011990">
    <property type="entry name" value="TPR-like_helical_dom_sf"/>
</dbReference>
<dbReference type="NCBIfam" id="TIGR03142">
    <property type="entry name" value="cytochro_ccmI"/>
    <property type="match status" value="1"/>
</dbReference>
<keyword evidence="5" id="KW-1133">Transmembrane helix</keyword>
<keyword evidence="5" id="KW-0472">Membrane</keyword>
<dbReference type="GO" id="GO:0016829">
    <property type="term" value="F:lyase activity"/>
    <property type="evidence" value="ECO:0007669"/>
    <property type="project" value="UniProtKB-KW"/>
</dbReference>
<dbReference type="Gene3D" id="1.25.40.10">
    <property type="entry name" value="Tetratricopeptide repeat domain"/>
    <property type="match status" value="1"/>
</dbReference>
<dbReference type="PANTHER" id="PTHR47870:SF1">
    <property type="entry name" value="CYTOCHROME C-TYPE BIOGENESIS PROTEIN CCMH"/>
    <property type="match status" value="1"/>
</dbReference>
<evidence type="ECO:0000259" key="6">
    <source>
        <dbReference type="Pfam" id="PF23892"/>
    </source>
</evidence>
<dbReference type="PROSITE" id="PS50005">
    <property type="entry name" value="TPR"/>
    <property type="match status" value="1"/>
</dbReference>
<keyword evidence="2" id="KW-0677">Repeat</keyword>
<protein>
    <submittedName>
        <fullName evidence="8">Cytochrome c heme lyase subunit CcmH</fullName>
    </submittedName>
</protein>